<dbReference type="Gene3D" id="1.10.357.10">
    <property type="entry name" value="Tetracycline Repressor, domain 2"/>
    <property type="match status" value="1"/>
</dbReference>
<proteinExistence type="predicted"/>
<dbReference type="InterPro" id="IPR050109">
    <property type="entry name" value="HTH-type_TetR-like_transc_reg"/>
</dbReference>
<dbReference type="PROSITE" id="PS50977">
    <property type="entry name" value="HTH_TETR_2"/>
    <property type="match status" value="1"/>
</dbReference>
<sequence>MPGPRDAPARRPSITERARREQLIGLTIALVAEHGYAATSLSRIADAASISKAAVLYHFSSKNAVIEAAYRSVVHRLGEYVAPRVAAAATPGAAVEAYAAAVVGYMAEHPDHVRVITEALGAPGATGIEDSPASSSRWGFLASLIERAQAAGEFRGSADARTQAIMVNGAIDAVVAESMRDDGYDLHAAADAVIDLVRRTARD</sequence>
<dbReference type="SUPFAM" id="SSF46689">
    <property type="entry name" value="Homeodomain-like"/>
    <property type="match status" value="1"/>
</dbReference>
<dbReference type="PANTHER" id="PTHR30055">
    <property type="entry name" value="HTH-TYPE TRANSCRIPTIONAL REGULATOR RUTR"/>
    <property type="match status" value="1"/>
</dbReference>
<dbReference type="Pfam" id="PF00440">
    <property type="entry name" value="TetR_N"/>
    <property type="match status" value="1"/>
</dbReference>
<dbReference type="InterPro" id="IPR036271">
    <property type="entry name" value="Tet_transcr_reg_TetR-rel_C_sf"/>
</dbReference>
<dbReference type="PRINTS" id="PR00455">
    <property type="entry name" value="HTHTETR"/>
</dbReference>
<dbReference type="PANTHER" id="PTHR30055:SF234">
    <property type="entry name" value="HTH-TYPE TRANSCRIPTIONAL REGULATOR BETI"/>
    <property type="match status" value="1"/>
</dbReference>
<dbReference type="Proteomes" id="UP001595923">
    <property type="component" value="Unassembled WGS sequence"/>
</dbReference>
<comment type="caution">
    <text evidence="6">The sequence shown here is derived from an EMBL/GenBank/DDBJ whole genome shotgun (WGS) entry which is preliminary data.</text>
</comment>
<dbReference type="InterPro" id="IPR001647">
    <property type="entry name" value="HTH_TetR"/>
</dbReference>
<protein>
    <submittedName>
        <fullName evidence="6">TetR/AcrR family transcriptional regulator</fullName>
    </submittedName>
</protein>
<evidence type="ECO:0000256" key="4">
    <source>
        <dbReference type="PROSITE-ProRule" id="PRU00335"/>
    </source>
</evidence>
<accession>A0ABV9DZ44</accession>
<evidence type="ECO:0000313" key="6">
    <source>
        <dbReference type="EMBL" id="MFC4564125.1"/>
    </source>
</evidence>
<evidence type="ECO:0000256" key="3">
    <source>
        <dbReference type="ARBA" id="ARBA00023163"/>
    </source>
</evidence>
<dbReference type="Gene3D" id="1.10.10.60">
    <property type="entry name" value="Homeodomain-like"/>
    <property type="match status" value="1"/>
</dbReference>
<dbReference type="InterPro" id="IPR009057">
    <property type="entry name" value="Homeodomain-like_sf"/>
</dbReference>
<keyword evidence="1" id="KW-0805">Transcription regulation</keyword>
<dbReference type="InterPro" id="IPR013570">
    <property type="entry name" value="Tscrpt_reg_YsiA_C"/>
</dbReference>
<feature type="domain" description="HTH tetR-type" evidence="5">
    <location>
        <begin position="17"/>
        <end position="77"/>
    </location>
</feature>
<name>A0ABV9DZ44_9ACTN</name>
<keyword evidence="2 4" id="KW-0238">DNA-binding</keyword>
<dbReference type="Pfam" id="PF08359">
    <property type="entry name" value="TetR_C_4"/>
    <property type="match status" value="1"/>
</dbReference>
<organism evidence="6 7">
    <name type="scientific">Nocardiopsis mangrovi</name>
    <dbReference type="NCBI Taxonomy" id="1179818"/>
    <lineage>
        <taxon>Bacteria</taxon>
        <taxon>Bacillati</taxon>
        <taxon>Actinomycetota</taxon>
        <taxon>Actinomycetes</taxon>
        <taxon>Streptosporangiales</taxon>
        <taxon>Nocardiopsidaceae</taxon>
        <taxon>Nocardiopsis</taxon>
    </lineage>
</organism>
<dbReference type="RefSeq" id="WP_378576975.1">
    <property type="nucleotide sequence ID" value="NZ_JBHSFQ010000021.1"/>
</dbReference>
<evidence type="ECO:0000256" key="2">
    <source>
        <dbReference type="ARBA" id="ARBA00023125"/>
    </source>
</evidence>
<evidence type="ECO:0000313" key="7">
    <source>
        <dbReference type="Proteomes" id="UP001595923"/>
    </source>
</evidence>
<reference evidence="7" key="1">
    <citation type="journal article" date="2019" name="Int. J. Syst. Evol. Microbiol.">
        <title>The Global Catalogue of Microorganisms (GCM) 10K type strain sequencing project: providing services to taxonomists for standard genome sequencing and annotation.</title>
        <authorList>
            <consortium name="The Broad Institute Genomics Platform"/>
            <consortium name="The Broad Institute Genome Sequencing Center for Infectious Disease"/>
            <person name="Wu L."/>
            <person name="Ma J."/>
        </authorList>
    </citation>
    <scope>NUCLEOTIDE SEQUENCE [LARGE SCALE GENOMIC DNA]</scope>
    <source>
        <strain evidence="7">XZYJ18</strain>
    </source>
</reference>
<evidence type="ECO:0000259" key="5">
    <source>
        <dbReference type="PROSITE" id="PS50977"/>
    </source>
</evidence>
<keyword evidence="3" id="KW-0804">Transcription</keyword>
<gene>
    <name evidence="6" type="ORF">ACFO4E_19880</name>
</gene>
<dbReference type="SUPFAM" id="SSF48498">
    <property type="entry name" value="Tetracyclin repressor-like, C-terminal domain"/>
    <property type="match status" value="1"/>
</dbReference>
<evidence type="ECO:0000256" key="1">
    <source>
        <dbReference type="ARBA" id="ARBA00023015"/>
    </source>
</evidence>
<dbReference type="EMBL" id="JBHSFQ010000021">
    <property type="protein sequence ID" value="MFC4564125.1"/>
    <property type="molecule type" value="Genomic_DNA"/>
</dbReference>
<keyword evidence="7" id="KW-1185">Reference proteome</keyword>
<feature type="DNA-binding region" description="H-T-H motif" evidence="4">
    <location>
        <begin position="40"/>
        <end position="59"/>
    </location>
</feature>